<dbReference type="GO" id="GO:0030136">
    <property type="term" value="C:clathrin-coated vesicle"/>
    <property type="evidence" value="ECO:0007669"/>
    <property type="project" value="TreeGrafter"/>
</dbReference>
<dbReference type="OrthoDB" id="1223356at2759"/>
<dbReference type="InterPro" id="IPR045192">
    <property type="entry name" value="AP180-like"/>
</dbReference>
<dbReference type="GO" id="GO:0005905">
    <property type="term" value="C:clathrin-coated pit"/>
    <property type="evidence" value="ECO:0007669"/>
    <property type="project" value="TreeGrafter"/>
</dbReference>
<dbReference type="InterPro" id="IPR008942">
    <property type="entry name" value="ENTH_VHS"/>
</dbReference>
<dbReference type="EMBL" id="JAJAGQ010000015">
    <property type="protein sequence ID" value="KAJ8541338.1"/>
    <property type="molecule type" value="Genomic_DNA"/>
</dbReference>
<dbReference type="PANTHER" id="PTHR22951">
    <property type="entry name" value="CLATHRIN ASSEMBLY PROTEIN"/>
    <property type="match status" value="1"/>
</dbReference>
<accession>A0A9Q1R578</accession>
<reference evidence="3" key="1">
    <citation type="journal article" date="2023" name="Proc. Natl. Acad. Sci. U.S.A.">
        <title>Genomic and structural basis for evolution of tropane alkaloid biosynthesis.</title>
        <authorList>
            <person name="Wanga Y.-J."/>
            <person name="Taina T."/>
            <person name="Yua J.-Y."/>
            <person name="Lia J."/>
            <person name="Xua B."/>
            <person name="Chenc J."/>
            <person name="D'Auriad J.C."/>
            <person name="Huanga J.-P."/>
            <person name="Huanga S.-X."/>
        </authorList>
    </citation>
    <scope>NUCLEOTIDE SEQUENCE [LARGE SCALE GENOMIC DNA]</scope>
    <source>
        <strain evidence="3">cv. KIB-2019</strain>
    </source>
</reference>
<dbReference type="GO" id="GO:0048268">
    <property type="term" value="P:clathrin coat assembly"/>
    <property type="evidence" value="ECO:0007669"/>
    <property type="project" value="InterPro"/>
</dbReference>
<comment type="caution">
    <text evidence="2">The sequence shown here is derived from an EMBL/GenBank/DDBJ whole genome shotgun (WGS) entry which is preliminary data.</text>
</comment>
<dbReference type="Proteomes" id="UP001152561">
    <property type="component" value="Unassembled WGS sequence"/>
</dbReference>
<keyword evidence="3" id="KW-1185">Reference proteome</keyword>
<dbReference type="GO" id="GO:0005546">
    <property type="term" value="F:phosphatidylinositol-4,5-bisphosphate binding"/>
    <property type="evidence" value="ECO:0007669"/>
    <property type="project" value="TreeGrafter"/>
</dbReference>
<name>A0A9Q1R578_9SOLA</name>
<dbReference type="AlphaFoldDB" id="A0A9Q1R578"/>
<gene>
    <name evidence="2" type="ORF">K7X08_002154</name>
</gene>
<dbReference type="InterPro" id="IPR011417">
    <property type="entry name" value="ANTH_dom"/>
</dbReference>
<dbReference type="GO" id="GO:0000149">
    <property type="term" value="F:SNARE binding"/>
    <property type="evidence" value="ECO:0007669"/>
    <property type="project" value="TreeGrafter"/>
</dbReference>
<dbReference type="GO" id="GO:0032050">
    <property type="term" value="F:clathrin heavy chain binding"/>
    <property type="evidence" value="ECO:0007669"/>
    <property type="project" value="TreeGrafter"/>
</dbReference>
<dbReference type="GO" id="GO:0072583">
    <property type="term" value="P:clathrin-dependent endocytosis"/>
    <property type="evidence" value="ECO:0007669"/>
    <property type="project" value="InterPro"/>
</dbReference>
<proteinExistence type="predicted"/>
<dbReference type="GO" id="GO:0005545">
    <property type="term" value="F:1-phosphatidylinositol binding"/>
    <property type="evidence" value="ECO:0007669"/>
    <property type="project" value="TreeGrafter"/>
</dbReference>
<feature type="domain" description="AP180 N-terminal homology (ANTH)" evidence="1">
    <location>
        <begin position="34"/>
        <end position="90"/>
    </location>
</feature>
<sequence>MSRKRKLRDIIGVIKDQASLIKATLSTQRTVSSIQVAVIRATTHASASPPRNHLISAIISAGDHSLPAIYACNEAIMDRLHGTHNPALLVIMLCLEPKVSRKQPLYLTRWR</sequence>
<dbReference type="Pfam" id="PF07651">
    <property type="entry name" value="ANTH"/>
    <property type="match status" value="1"/>
</dbReference>
<evidence type="ECO:0000313" key="2">
    <source>
        <dbReference type="EMBL" id="KAJ8541338.1"/>
    </source>
</evidence>
<dbReference type="GO" id="GO:0006900">
    <property type="term" value="P:vesicle budding from membrane"/>
    <property type="evidence" value="ECO:0007669"/>
    <property type="project" value="TreeGrafter"/>
</dbReference>
<organism evidence="2 3">
    <name type="scientific">Anisodus acutangulus</name>
    <dbReference type="NCBI Taxonomy" id="402998"/>
    <lineage>
        <taxon>Eukaryota</taxon>
        <taxon>Viridiplantae</taxon>
        <taxon>Streptophyta</taxon>
        <taxon>Embryophyta</taxon>
        <taxon>Tracheophyta</taxon>
        <taxon>Spermatophyta</taxon>
        <taxon>Magnoliopsida</taxon>
        <taxon>eudicotyledons</taxon>
        <taxon>Gunneridae</taxon>
        <taxon>Pentapetalae</taxon>
        <taxon>asterids</taxon>
        <taxon>lamiids</taxon>
        <taxon>Solanales</taxon>
        <taxon>Solanaceae</taxon>
        <taxon>Solanoideae</taxon>
        <taxon>Hyoscyameae</taxon>
        <taxon>Anisodus</taxon>
    </lineage>
</organism>
<evidence type="ECO:0000259" key="1">
    <source>
        <dbReference type="Pfam" id="PF07651"/>
    </source>
</evidence>
<evidence type="ECO:0000313" key="3">
    <source>
        <dbReference type="Proteomes" id="UP001152561"/>
    </source>
</evidence>
<protein>
    <recommendedName>
        <fullName evidence="1">AP180 N-terminal homology (ANTH) domain-containing protein</fullName>
    </recommendedName>
</protein>
<dbReference type="PANTHER" id="PTHR22951:SF24">
    <property type="entry name" value="ENTH DOMAIN-CONTAINING PROTEIN"/>
    <property type="match status" value="1"/>
</dbReference>
<dbReference type="Gene3D" id="1.25.40.90">
    <property type="match status" value="1"/>
</dbReference>